<name>A0A3B0YUI6_9ZZZZ</name>
<evidence type="ECO:0000313" key="1">
    <source>
        <dbReference type="EMBL" id="VAW72554.1"/>
    </source>
</evidence>
<dbReference type="EMBL" id="UOFJ01000671">
    <property type="protein sequence ID" value="VAW72554.1"/>
    <property type="molecule type" value="Genomic_DNA"/>
</dbReference>
<protein>
    <recommendedName>
        <fullName evidence="2">Ribbon-helix-helix protein CopG domain-containing protein</fullName>
    </recommendedName>
</protein>
<evidence type="ECO:0008006" key="2">
    <source>
        <dbReference type="Google" id="ProtNLM"/>
    </source>
</evidence>
<dbReference type="AlphaFoldDB" id="A0A3B0YUI6"/>
<accession>A0A3B0YUI6</accession>
<gene>
    <name evidence="1" type="ORF">MNBD_GAMMA10-1732</name>
</gene>
<sequence>MGTRSVRLDDEAELALEDIVKRTGMSISNAIKLGLISYRETAMKAALRTPSDFFNQFDLGEGGYTTGTARNNKSILKDRIKARIRRKK</sequence>
<reference evidence="1" key="1">
    <citation type="submission" date="2018-06" db="EMBL/GenBank/DDBJ databases">
        <authorList>
            <person name="Zhirakovskaya E."/>
        </authorList>
    </citation>
    <scope>NUCLEOTIDE SEQUENCE</scope>
</reference>
<organism evidence="1">
    <name type="scientific">hydrothermal vent metagenome</name>
    <dbReference type="NCBI Taxonomy" id="652676"/>
    <lineage>
        <taxon>unclassified sequences</taxon>
        <taxon>metagenomes</taxon>
        <taxon>ecological metagenomes</taxon>
    </lineage>
</organism>
<proteinExistence type="predicted"/>